<proteinExistence type="predicted"/>
<accession>A0A376TNC2</accession>
<gene>
    <name evidence="1" type="ORF">NCTC8985_03512</name>
</gene>
<dbReference type="Proteomes" id="UP000254405">
    <property type="component" value="Unassembled WGS sequence"/>
</dbReference>
<organism evidence="1 2">
    <name type="scientific">Escherichia coli</name>
    <dbReference type="NCBI Taxonomy" id="562"/>
    <lineage>
        <taxon>Bacteria</taxon>
        <taxon>Pseudomonadati</taxon>
        <taxon>Pseudomonadota</taxon>
        <taxon>Gammaproteobacteria</taxon>
        <taxon>Enterobacterales</taxon>
        <taxon>Enterobacteriaceae</taxon>
        <taxon>Escherichia</taxon>
    </lineage>
</organism>
<reference evidence="1 2" key="1">
    <citation type="submission" date="2018-06" db="EMBL/GenBank/DDBJ databases">
        <authorList>
            <consortium name="Pathogen Informatics"/>
            <person name="Doyle S."/>
        </authorList>
    </citation>
    <scope>NUCLEOTIDE SEQUENCE [LARGE SCALE GENOMIC DNA]</scope>
    <source>
        <strain evidence="1 2">NCTC8985</strain>
    </source>
</reference>
<evidence type="ECO:0000313" key="1">
    <source>
        <dbReference type="EMBL" id="STI78191.1"/>
    </source>
</evidence>
<evidence type="ECO:0000313" key="2">
    <source>
        <dbReference type="Proteomes" id="UP000254405"/>
    </source>
</evidence>
<sequence>MLKALDVSESNYNDLKMRAKVVSGISGDFRFDAFSTRLKDLDEHNESIESILSLAANKPPRLWSDNDINVALIEIATWAKKFKKWKSYLQLKIEAYKRSICIHF</sequence>
<name>A0A376TNC2_ECOLX</name>
<protein>
    <submittedName>
        <fullName evidence="1">Uncharacterized protein</fullName>
    </submittedName>
</protein>
<dbReference type="AlphaFoldDB" id="A0A376TNC2"/>
<dbReference type="EMBL" id="UGCO01000001">
    <property type="protein sequence ID" value="STI78191.1"/>
    <property type="molecule type" value="Genomic_DNA"/>
</dbReference>